<dbReference type="EMBL" id="BSXG01000079">
    <property type="protein sequence ID" value="GME37344.1"/>
    <property type="molecule type" value="Genomic_DNA"/>
</dbReference>
<accession>A0ACB5SEL3</accession>
<reference evidence="1" key="1">
    <citation type="submission" date="2024-09" db="EMBL/GenBank/DDBJ databases">
        <title>Draft Genome Sequences of Neofusicoccum parvum.</title>
        <authorList>
            <person name="Ashida A."/>
            <person name="Camagna M."/>
            <person name="Tanaka A."/>
            <person name="Takemoto D."/>
        </authorList>
    </citation>
    <scope>NUCLEOTIDE SEQUENCE</scope>
    <source>
        <strain evidence="1">PPO83</strain>
    </source>
</reference>
<name>A0ACB5SEL3_9PEZI</name>
<dbReference type="Proteomes" id="UP001165186">
    <property type="component" value="Unassembled WGS sequence"/>
</dbReference>
<gene>
    <name evidence="1" type="primary">g2088</name>
    <name evidence="1" type="ORF">NpPPO83_00002088</name>
</gene>
<protein>
    <submittedName>
        <fullName evidence="1">Uncharacterized protein</fullName>
    </submittedName>
</protein>
<sequence length="254" mass="28423">MSSLKRLFKKKVNGAGSGQDTDAQDEGEQYGLFTLHDGVNEAVVLDIVAVHGLGGHWRDTWMAENERLWLRDSIPIKMAAASTNARIFSYGYNANTAFIRAVTDITDEAAMLLDRIKSERKSANERKRPLIFIAHSLGGILVKKAMIIAHERTLEYGELLESIKGAMFLGTPHRGSDAAYWATFAASVLTTLQLGRGTNSNFVSALQRNSVEFANISQQWIERAAPLRIRTFYETKRLHGELVCVFCHINLNFY</sequence>
<keyword evidence="2" id="KW-1185">Reference proteome</keyword>
<evidence type="ECO:0000313" key="1">
    <source>
        <dbReference type="EMBL" id="GME37344.1"/>
    </source>
</evidence>
<comment type="caution">
    <text evidence="1">The sequence shown here is derived from an EMBL/GenBank/DDBJ whole genome shotgun (WGS) entry which is preliminary data.</text>
</comment>
<proteinExistence type="predicted"/>
<evidence type="ECO:0000313" key="2">
    <source>
        <dbReference type="Proteomes" id="UP001165186"/>
    </source>
</evidence>
<organism evidence="1 2">
    <name type="scientific">Neofusicoccum parvum</name>
    <dbReference type="NCBI Taxonomy" id="310453"/>
    <lineage>
        <taxon>Eukaryota</taxon>
        <taxon>Fungi</taxon>
        <taxon>Dikarya</taxon>
        <taxon>Ascomycota</taxon>
        <taxon>Pezizomycotina</taxon>
        <taxon>Dothideomycetes</taxon>
        <taxon>Dothideomycetes incertae sedis</taxon>
        <taxon>Botryosphaeriales</taxon>
        <taxon>Botryosphaeriaceae</taxon>
        <taxon>Neofusicoccum</taxon>
    </lineage>
</organism>